<dbReference type="EMBL" id="JAYKXH010000023">
    <property type="protein sequence ID" value="KAK7125699.1"/>
    <property type="molecule type" value="Genomic_DNA"/>
</dbReference>
<sequence>MEIKSQSYCKTDKHHLQQHFPTHVRVFTAFSHRLTINAGVSSRLGTVITPWPHRSQNNTHTQRFNRRTKRQQAVQRSQVDEAAPPDEAAQSL</sequence>
<feature type="region of interest" description="Disordered" evidence="1">
    <location>
        <begin position="49"/>
        <end position="92"/>
    </location>
</feature>
<evidence type="ECO:0000313" key="3">
    <source>
        <dbReference type="Proteomes" id="UP001364617"/>
    </source>
</evidence>
<reference evidence="2 3" key="1">
    <citation type="submission" date="2024-02" db="EMBL/GenBank/DDBJ databases">
        <title>Chromosome-level genome assembly of the Eurasian Minnow (Phoxinus phoxinus).</title>
        <authorList>
            <person name="Oriowo T.O."/>
            <person name="Martin S."/>
            <person name="Stange M."/>
            <person name="Chrysostomakis Y."/>
            <person name="Brown T."/>
            <person name="Winkler S."/>
            <person name="Kukowka S."/>
            <person name="Myers E.W."/>
            <person name="Bohne A."/>
        </authorList>
    </citation>
    <scope>NUCLEOTIDE SEQUENCE [LARGE SCALE GENOMIC DNA]</scope>
    <source>
        <strain evidence="2">ZFMK-TIS-60720</strain>
        <tissue evidence="2">Whole Organism</tissue>
    </source>
</reference>
<organism evidence="2 3">
    <name type="scientific">Phoxinus phoxinus</name>
    <name type="common">Eurasian minnow</name>
    <dbReference type="NCBI Taxonomy" id="58324"/>
    <lineage>
        <taxon>Eukaryota</taxon>
        <taxon>Metazoa</taxon>
        <taxon>Chordata</taxon>
        <taxon>Craniata</taxon>
        <taxon>Vertebrata</taxon>
        <taxon>Euteleostomi</taxon>
        <taxon>Actinopterygii</taxon>
        <taxon>Neopterygii</taxon>
        <taxon>Teleostei</taxon>
        <taxon>Ostariophysi</taxon>
        <taxon>Cypriniformes</taxon>
        <taxon>Leuciscidae</taxon>
        <taxon>Phoxininae</taxon>
        <taxon>Phoxinus</taxon>
    </lineage>
</organism>
<gene>
    <name evidence="2" type="ORF">R3I93_021163</name>
</gene>
<proteinExistence type="predicted"/>
<comment type="caution">
    <text evidence="2">The sequence shown here is derived from an EMBL/GenBank/DDBJ whole genome shotgun (WGS) entry which is preliminary data.</text>
</comment>
<dbReference type="Proteomes" id="UP001364617">
    <property type="component" value="Unassembled WGS sequence"/>
</dbReference>
<evidence type="ECO:0000256" key="1">
    <source>
        <dbReference type="SAM" id="MobiDB-lite"/>
    </source>
</evidence>
<protein>
    <submittedName>
        <fullName evidence="2">Uncharacterized protein</fullName>
    </submittedName>
</protein>
<dbReference type="AlphaFoldDB" id="A0AAN9C997"/>
<name>A0AAN9C997_9TELE</name>
<accession>A0AAN9C997</accession>
<evidence type="ECO:0000313" key="2">
    <source>
        <dbReference type="EMBL" id="KAK7125699.1"/>
    </source>
</evidence>
<keyword evidence="3" id="KW-1185">Reference proteome</keyword>